<dbReference type="PRINTS" id="PR00401">
    <property type="entry name" value="SH2DOMAIN"/>
</dbReference>
<comment type="catalytic activity">
    <reaction evidence="8">
        <text>L-tyrosyl-[protein] + ATP = O-phospho-L-tyrosyl-[protein] + ADP + H(+)</text>
        <dbReference type="Rhea" id="RHEA:10596"/>
        <dbReference type="Rhea" id="RHEA-COMP:10136"/>
        <dbReference type="Rhea" id="RHEA-COMP:20101"/>
        <dbReference type="ChEBI" id="CHEBI:15378"/>
        <dbReference type="ChEBI" id="CHEBI:30616"/>
        <dbReference type="ChEBI" id="CHEBI:46858"/>
        <dbReference type="ChEBI" id="CHEBI:61978"/>
        <dbReference type="ChEBI" id="CHEBI:456216"/>
        <dbReference type="EC" id="2.7.10.2"/>
    </reaction>
</comment>
<evidence type="ECO:0000313" key="9">
    <source>
        <dbReference type="EMBL" id="CAB3979976.1"/>
    </source>
</evidence>
<dbReference type="PROSITE" id="PS00107">
    <property type="entry name" value="PROTEIN_KINASE_ATP"/>
    <property type="match status" value="1"/>
</dbReference>
<evidence type="ECO:0000256" key="4">
    <source>
        <dbReference type="ARBA" id="ARBA00022777"/>
    </source>
</evidence>
<dbReference type="InterPro" id="IPR050198">
    <property type="entry name" value="Non-receptor_tyrosine_kinases"/>
</dbReference>
<dbReference type="EC" id="2.7.10.2" evidence="1"/>
<dbReference type="SMART" id="SM00219">
    <property type="entry name" value="TyrKc"/>
    <property type="match status" value="1"/>
</dbReference>
<comment type="caution">
    <text evidence="9">The sequence shown here is derived from an EMBL/GenBank/DDBJ whole genome shotgun (WGS) entry which is preliminary data.</text>
</comment>
<keyword evidence="6" id="KW-0391">Immunity</keyword>
<dbReference type="InterPro" id="IPR012234">
    <property type="entry name" value="Tyr_kinase_non-rcpt_SYK/ZAP70"/>
</dbReference>
<evidence type="ECO:0000256" key="2">
    <source>
        <dbReference type="ARBA" id="ARBA00022679"/>
    </source>
</evidence>
<dbReference type="SUPFAM" id="SSF56112">
    <property type="entry name" value="Protein kinase-like (PK-like)"/>
    <property type="match status" value="1"/>
</dbReference>
<dbReference type="PANTHER" id="PTHR24418">
    <property type="entry name" value="TYROSINE-PROTEIN KINASE"/>
    <property type="match status" value="1"/>
</dbReference>
<evidence type="ECO:0000256" key="8">
    <source>
        <dbReference type="ARBA" id="ARBA00051245"/>
    </source>
</evidence>
<dbReference type="PRINTS" id="PR00109">
    <property type="entry name" value="TYRKINASE"/>
</dbReference>
<organism evidence="9 10">
    <name type="scientific">Paramuricea clavata</name>
    <name type="common">Red gorgonian</name>
    <name type="synonym">Violescent sea-whip</name>
    <dbReference type="NCBI Taxonomy" id="317549"/>
    <lineage>
        <taxon>Eukaryota</taxon>
        <taxon>Metazoa</taxon>
        <taxon>Cnidaria</taxon>
        <taxon>Anthozoa</taxon>
        <taxon>Octocorallia</taxon>
        <taxon>Malacalcyonacea</taxon>
        <taxon>Plexauridae</taxon>
        <taxon>Paramuricea</taxon>
    </lineage>
</organism>
<dbReference type="SUPFAM" id="SSF55550">
    <property type="entry name" value="SH2 domain"/>
    <property type="match status" value="2"/>
</dbReference>
<dbReference type="Gene3D" id="1.10.510.10">
    <property type="entry name" value="Transferase(Phosphotransferase) domain 1"/>
    <property type="match status" value="1"/>
</dbReference>
<dbReference type="GO" id="GO:0002376">
    <property type="term" value="P:immune system process"/>
    <property type="evidence" value="ECO:0007669"/>
    <property type="project" value="UniProtKB-KW"/>
</dbReference>
<evidence type="ECO:0000313" key="10">
    <source>
        <dbReference type="Proteomes" id="UP001152795"/>
    </source>
</evidence>
<dbReference type="InterPro" id="IPR020635">
    <property type="entry name" value="Tyr_kinase_cat_dom"/>
</dbReference>
<dbReference type="GO" id="GO:0035556">
    <property type="term" value="P:intracellular signal transduction"/>
    <property type="evidence" value="ECO:0007669"/>
    <property type="project" value="InterPro"/>
</dbReference>
<dbReference type="PROSITE" id="PS00109">
    <property type="entry name" value="PROTEIN_KINASE_TYR"/>
    <property type="match status" value="1"/>
</dbReference>
<dbReference type="InterPro" id="IPR000980">
    <property type="entry name" value="SH2"/>
</dbReference>
<evidence type="ECO:0000256" key="6">
    <source>
        <dbReference type="ARBA" id="ARBA00022859"/>
    </source>
</evidence>
<keyword evidence="5" id="KW-0067">ATP-binding</keyword>
<dbReference type="InterPro" id="IPR036860">
    <property type="entry name" value="SH2_dom_sf"/>
</dbReference>
<dbReference type="InterPro" id="IPR001245">
    <property type="entry name" value="Ser-Thr/Tyr_kinase_cat_dom"/>
</dbReference>
<proteinExistence type="predicted"/>
<evidence type="ECO:0000256" key="1">
    <source>
        <dbReference type="ARBA" id="ARBA00011903"/>
    </source>
</evidence>
<dbReference type="InterPro" id="IPR011009">
    <property type="entry name" value="Kinase-like_dom_sf"/>
</dbReference>
<dbReference type="PROSITE" id="PS50011">
    <property type="entry name" value="PROTEIN_KINASE_DOM"/>
    <property type="match status" value="1"/>
</dbReference>
<dbReference type="InterPro" id="IPR008266">
    <property type="entry name" value="Tyr_kinase_AS"/>
</dbReference>
<accession>A0A6S7FVZ8</accession>
<dbReference type="OrthoDB" id="535945at2759"/>
<evidence type="ECO:0000256" key="3">
    <source>
        <dbReference type="ARBA" id="ARBA00022741"/>
    </source>
</evidence>
<protein>
    <recommendedName>
        <fullName evidence="1">non-specific protein-tyrosine kinase</fullName>
        <ecNumber evidence="1">2.7.10.2</ecNumber>
    </recommendedName>
</protein>
<reference evidence="9" key="1">
    <citation type="submission" date="2020-04" db="EMBL/GenBank/DDBJ databases">
        <authorList>
            <person name="Alioto T."/>
            <person name="Alioto T."/>
            <person name="Gomez Garrido J."/>
        </authorList>
    </citation>
    <scope>NUCLEOTIDE SEQUENCE</scope>
    <source>
        <strain evidence="9">A484AB</strain>
    </source>
</reference>
<keyword evidence="7" id="KW-0829">Tyrosine-protein kinase</keyword>
<keyword evidence="2" id="KW-0808">Transferase</keyword>
<gene>
    <name evidence="9" type="ORF">PACLA_8A055833</name>
</gene>
<dbReference type="GO" id="GO:0005524">
    <property type="term" value="F:ATP binding"/>
    <property type="evidence" value="ECO:0007669"/>
    <property type="project" value="UniProtKB-UniRule"/>
</dbReference>
<dbReference type="Proteomes" id="UP001152795">
    <property type="component" value="Unassembled WGS sequence"/>
</dbReference>
<dbReference type="Gene3D" id="3.30.505.10">
    <property type="entry name" value="SH2 domain"/>
    <property type="match status" value="2"/>
</dbReference>
<keyword evidence="3" id="KW-0547">Nucleotide-binding</keyword>
<dbReference type="GO" id="GO:0005737">
    <property type="term" value="C:cytoplasm"/>
    <property type="evidence" value="ECO:0007669"/>
    <property type="project" value="InterPro"/>
</dbReference>
<name>A0A6S7FVZ8_PARCT</name>
<dbReference type="AlphaFoldDB" id="A0A6S7FVZ8"/>
<sequence>MDDPVRQTYFYGRISREEAERHLTDNGVENGKFLLRKRPTESQSFALSLCHRRGFIHYHIQHHPDGKYGIEDGPRFASPVELIDYHRANQGGLLTTLTKPCNRPIGLEPKVYTNVNYSEVEAATTAAMSQLGIGDRTSLGKNHVPFEKMLGMLLHAKQSWFHGVISRDEAESRLRKSGCKNGQFLVREREKTKGTFAIGLCHDGSVYHYLLNADNAGKLSIPSGPKFLNLMECVEYYLNRSDGLVCKLGKPCQITQKRCLPIPPGVAGTSAPRTDAIYDTVAIKKSPVYLNAFKDIKALDFSRLSLQNKLGQGNFGSVLKGVYALTNGKKIEVAVKQLKTDAAAQKSEIEHEARIMLKLDHPYIVRMIGMIHEATMMLVMELAINGPLHKYLRKHKEVTVRQILVMLLQVSEGMEYLDSKHFVHRDLAARNVLVVDVNFVKISDFGMSRAMGVGNNYYRAEAAGKWPLKWYAPECIYYYKFTTKSDVWSYGITVWEALTYGGKPYDGLHGQEVIQYLESEERLSCPAQCPESVYSLIRACWEWQPERRPEFSLVKETLSDIILHLI</sequence>
<dbReference type="InterPro" id="IPR017441">
    <property type="entry name" value="Protein_kinase_ATP_BS"/>
</dbReference>
<dbReference type="PIRSF" id="PIRSF000604">
    <property type="entry name" value="TyrPK_SYK"/>
    <property type="match status" value="1"/>
</dbReference>
<dbReference type="SMART" id="SM00252">
    <property type="entry name" value="SH2"/>
    <property type="match status" value="2"/>
</dbReference>
<dbReference type="FunFam" id="1.10.510.10:FF:000216">
    <property type="entry name" value="Tyrosine-protein kinase SYK"/>
    <property type="match status" value="1"/>
</dbReference>
<keyword evidence="4 9" id="KW-0418">Kinase</keyword>
<dbReference type="Pfam" id="PF00017">
    <property type="entry name" value="SH2"/>
    <property type="match status" value="2"/>
</dbReference>
<dbReference type="PROSITE" id="PS50001">
    <property type="entry name" value="SH2"/>
    <property type="match status" value="2"/>
</dbReference>
<evidence type="ECO:0000256" key="7">
    <source>
        <dbReference type="ARBA" id="ARBA00023137"/>
    </source>
</evidence>
<evidence type="ECO:0000256" key="5">
    <source>
        <dbReference type="ARBA" id="ARBA00022840"/>
    </source>
</evidence>
<dbReference type="Pfam" id="PF07714">
    <property type="entry name" value="PK_Tyr_Ser-Thr"/>
    <property type="match status" value="1"/>
</dbReference>
<dbReference type="InterPro" id="IPR000719">
    <property type="entry name" value="Prot_kinase_dom"/>
</dbReference>
<dbReference type="GO" id="GO:0004715">
    <property type="term" value="F:non-membrane spanning protein tyrosine kinase activity"/>
    <property type="evidence" value="ECO:0007669"/>
    <property type="project" value="UniProtKB-EC"/>
</dbReference>
<dbReference type="EMBL" id="CACRXK020000246">
    <property type="protein sequence ID" value="CAB3979976.1"/>
    <property type="molecule type" value="Genomic_DNA"/>
</dbReference>
<keyword evidence="10" id="KW-1185">Reference proteome</keyword>